<evidence type="ECO:0000313" key="1">
    <source>
        <dbReference type="EMBL" id="AYV84301.1"/>
    </source>
</evidence>
<proteinExistence type="predicted"/>
<reference evidence="1" key="1">
    <citation type="submission" date="2018-10" db="EMBL/GenBank/DDBJ databases">
        <title>Hidden diversity of soil giant viruses.</title>
        <authorList>
            <person name="Schulz F."/>
            <person name="Alteio L."/>
            <person name="Goudeau D."/>
            <person name="Ryan E.M."/>
            <person name="Malmstrom R.R."/>
            <person name="Blanchard J."/>
            <person name="Woyke T."/>
        </authorList>
    </citation>
    <scope>NUCLEOTIDE SEQUENCE</scope>
    <source>
        <strain evidence="1">HYV1</strain>
    </source>
</reference>
<organism evidence="1">
    <name type="scientific">Hyperionvirus sp</name>
    <dbReference type="NCBI Taxonomy" id="2487770"/>
    <lineage>
        <taxon>Viruses</taxon>
        <taxon>Varidnaviria</taxon>
        <taxon>Bamfordvirae</taxon>
        <taxon>Nucleocytoviricota</taxon>
        <taxon>Megaviricetes</taxon>
        <taxon>Imitervirales</taxon>
        <taxon>Mimiviridae</taxon>
        <taxon>Klosneuvirinae</taxon>
    </lineage>
</organism>
<gene>
    <name evidence="1" type="ORF">Hyperionvirus22_2</name>
</gene>
<protein>
    <submittedName>
        <fullName evidence="1">Uncharacterized protein</fullName>
    </submittedName>
</protein>
<dbReference type="EMBL" id="MK072404">
    <property type="protein sequence ID" value="AYV84301.1"/>
    <property type="molecule type" value="Genomic_DNA"/>
</dbReference>
<sequence>MPRENDDCDCDADYCKLCADSLKARKASIGKLNAKFAHIDKAEIDVLAPGVLECPAEPLSDPTNFGSMLVCANGKVAENPLVSTNMEIITNCGSSEVPVIVIGSLDGFPSTTGATITDIESATIILPNVAATGDVLLPNDHVLVLNAPCQTVAFKLFPPPTPQQSILKFNASGTFIPNPLLPGTFVLPAAISLLADTTTAVVRSNSTLSRFATASYPMPVAGTASNLTVSVSFSAGITTIGGPITFTLYQAIIGGSHPSGISPIPPLTVTPLATTVTLPGTVLSGNSIYLNETNTINQVTFAAQDVLAIEVFSPSDLLENSLIISPLVPATYKFSATLVYTQV</sequence>
<name>A0A3G5ADF7_9VIRU</name>
<accession>A0A3G5ADF7</accession>